<gene>
    <name evidence="11" type="ordered locus">Taci_1286</name>
</gene>
<dbReference type="NCBIfam" id="TIGR00215">
    <property type="entry name" value="lpxB"/>
    <property type="match status" value="1"/>
</dbReference>
<sequence length="368" mass="40758">MSVFVSCGEASGDRYLGDLAFRLSRRGFRLWGMGGPRCREAGVETRWDMGELQVMGFTEALGALGRLIRLRDRIALEVARANPSCVVLTDSPDFHLPLARRIRREGYRGPMVSLVPPAVWAWRSGRVRHLRELFDLCLPLFPFEHRFLQDHRCRSAFVGHPLLDRISQAELDPSCRTVAFMPGSRGGEVRRHLPPFARAAELLKGEGYRPVFSVASSLGEDVARWMGDLLGPLGVEVSREDGVSLLARSVGAVMASGTVSLEAMLVGRPGVVAYRTSWLSMALARLLVRSPHCALPNILLGRELYPELLQGAVRGDLLGRRILGVLRQVEDPEGLRGWLSAFREGRTLLGRAGALDLWEEVVSEMASR</sequence>
<keyword evidence="4" id="KW-0444">Lipid biosynthesis</keyword>
<dbReference type="EMBL" id="CP001818">
    <property type="protein sequence ID" value="ACZ19517.1"/>
    <property type="molecule type" value="Genomic_DNA"/>
</dbReference>
<dbReference type="EC" id="2.4.1.182" evidence="2 10"/>
<evidence type="ECO:0000256" key="2">
    <source>
        <dbReference type="ARBA" id="ARBA00012687"/>
    </source>
</evidence>
<comment type="function">
    <text evidence="1">Condensation of UDP-2,3-diacylglucosamine and 2,3-diacylglucosamine-1-phosphate to form lipid A disaccharide, a precursor of lipid A, a phosphorylated glycolipid that anchors the lipopolysaccharide to the outer membrane of the cell.</text>
</comment>
<name>D1B676_THEAS</name>
<keyword evidence="6 11" id="KW-0328">Glycosyltransferase</keyword>
<evidence type="ECO:0000256" key="4">
    <source>
        <dbReference type="ARBA" id="ARBA00022516"/>
    </source>
</evidence>
<proteinExistence type="predicted"/>
<keyword evidence="12" id="KW-1185">Reference proteome</keyword>
<evidence type="ECO:0000256" key="5">
    <source>
        <dbReference type="ARBA" id="ARBA00022556"/>
    </source>
</evidence>
<keyword evidence="5" id="KW-0441">Lipid A biosynthesis</keyword>
<dbReference type="AlphaFoldDB" id="D1B676"/>
<dbReference type="PATRIC" id="fig|525903.6.peg.1287"/>
<dbReference type="STRING" id="525903.Taci_1286"/>
<keyword evidence="7 11" id="KW-0808">Transferase</keyword>
<dbReference type="Proteomes" id="UP000002030">
    <property type="component" value="Chromosome"/>
</dbReference>
<dbReference type="EnsemblBacteria" id="ACZ19517">
    <property type="protein sequence ID" value="ACZ19517"/>
    <property type="gene ID" value="Taci_1286"/>
</dbReference>
<evidence type="ECO:0000256" key="6">
    <source>
        <dbReference type="ARBA" id="ARBA00022676"/>
    </source>
</evidence>
<evidence type="ECO:0000256" key="3">
    <source>
        <dbReference type="ARBA" id="ARBA00020902"/>
    </source>
</evidence>
<dbReference type="GO" id="GO:0005543">
    <property type="term" value="F:phospholipid binding"/>
    <property type="evidence" value="ECO:0007669"/>
    <property type="project" value="TreeGrafter"/>
</dbReference>
<protein>
    <recommendedName>
        <fullName evidence="3 10">Lipid-A-disaccharide synthase</fullName>
        <ecNumber evidence="2 10">2.4.1.182</ecNumber>
    </recommendedName>
</protein>
<dbReference type="OrthoDB" id="9801642at2"/>
<evidence type="ECO:0000256" key="7">
    <source>
        <dbReference type="ARBA" id="ARBA00022679"/>
    </source>
</evidence>
<reference evidence="11 12" key="1">
    <citation type="journal article" date="2009" name="Stand. Genomic Sci.">
        <title>Complete genome sequence of Thermanaerovibrio acidaminovorans type strain (Su883).</title>
        <authorList>
            <person name="Chovatia M."/>
            <person name="Sikorski J."/>
            <person name="Schroder M."/>
            <person name="Lapidus A."/>
            <person name="Nolan M."/>
            <person name="Tice H."/>
            <person name="Glavina Del Rio T."/>
            <person name="Copeland A."/>
            <person name="Cheng J.F."/>
            <person name="Lucas S."/>
            <person name="Chen F."/>
            <person name="Bruce D."/>
            <person name="Goodwin L."/>
            <person name="Pitluck S."/>
            <person name="Ivanova N."/>
            <person name="Mavromatis K."/>
            <person name="Ovchinnikova G."/>
            <person name="Pati A."/>
            <person name="Chen A."/>
            <person name="Palaniappan K."/>
            <person name="Land M."/>
            <person name="Hauser L."/>
            <person name="Chang Y.J."/>
            <person name="Jeffries C.D."/>
            <person name="Chain P."/>
            <person name="Saunders E."/>
            <person name="Detter J.C."/>
            <person name="Brettin T."/>
            <person name="Rohde M."/>
            <person name="Goker M."/>
            <person name="Spring S."/>
            <person name="Bristow J."/>
            <person name="Markowitz V."/>
            <person name="Hugenholtz P."/>
            <person name="Kyrpides N.C."/>
            <person name="Klenk H.P."/>
            <person name="Eisen J.A."/>
        </authorList>
    </citation>
    <scope>NUCLEOTIDE SEQUENCE [LARGE SCALE GENOMIC DNA]</scope>
    <source>
        <strain evidence="12">ATCC 49978 / DSM 6589 / Su883</strain>
    </source>
</reference>
<dbReference type="GO" id="GO:0016020">
    <property type="term" value="C:membrane"/>
    <property type="evidence" value="ECO:0007669"/>
    <property type="project" value="GOC"/>
</dbReference>
<dbReference type="PANTHER" id="PTHR30372">
    <property type="entry name" value="LIPID-A-DISACCHARIDE SYNTHASE"/>
    <property type="match status" value="1"/>
</dbReference>
<dbReference type="Pfam" id="PF02684">
    <property type="entry name" value="LpxB"/>
    <property type="match status" value="1"/>
</dbReference>
<dbReference type="SUPFAM" id="SSF53756">
    <property type="entry name" value="UDP-Glycosyltransferase/glycogen phosphorylase"/>
    <property type="match status" value="1"/>
</dbReference>
<evidence type="ECO:0000313" key="12">
    <source>
        <dbReference type="Proteomes" id="UP000002030"/>
    </source>
</evidence>
<evidence type="ECO:0000256" key="8">
    <source>
        <dbReference type="ARBA" id="ARBA00023098"/>
    </source>
</evidence>
<keyword evidence="8" id="KW-0443">Lipid metabolism</keyword>
<dbReference type="HOGENOM" id="CLU_036577_3_0_0"/>
<dbReference type="PANTHER" id="PTHR30372:SF4">
    <property type="entry name" value="LIPID-A-DISACCHARIDE SYNTHASE, MITOCHONDRIAL-RELATED"/>
    <property type="match status" value="1"/>
</dbReference>
<dbReference type="RefSeq" id="WP_012870028.1">
    <property type="nucleotide sequence ID" value="NC_013522.1"/>
</dbReference>
<evidence type="ECO:0000256" key="10">
    <source>
        <dbReference type="NCBIfam" id="TIGR00215"/>
    </source>
</evidence>
<dbReference type="InterPro" id="IPR003835">
    <property type="entry name" value="Glyco_trans_19"/>
</dbReference>
<evidence type="ECO:0000256" key="1">
    <source>
        <dbReference type="ARBA" id="ARBA00002056"/>
    </source>
</evidence>
<organism evidence="11 12">
    <name type="scientific">Thermanaerovibrio acidaminovorans (strain ATCC 49978 / DSM 6589 / Su883)</name>
    <name type="common">Selenomonas acidaminovorans</name>
    <dbReference type="NCBI Taxonomy" id="525903"/>
    <lineage>
        <taxon>Bacteria</taxon>
        <taxon>Thermotogati</taxon>
        <taxon>Synergistota</taxon>
        <taxon>Synergistia</taxon>
        <taxon>Synergistales</taxon>
        <taxon>Synergistaceae</taxon>
        <taxon>Thermanaerovibrio</taxon>
    </lineage>
</organism>
<dbReference type="CAZy" id="GT19">
    <property type="family name" value="Glycosyltransferase Family 19"/>
</dbReference>
<dbReference type="GO" id="GO:0008915">
    <property type="term" value="F:lipid-A-disaccharide synthase activity"/>
    <property type="evidence" value="ECO:0007669"/>
    <property type="project" value="UniProtKB-UniRule"/>
</dbReference>
<evidence type="ECO:0000256" key="9">
    <source>
        <dbReference type="ARBA" id="ARBA00048975"/>
    </source>
</evidence>
<comment type="catalytic activity">
    <reaction evidence="9">
        <text>a lipid X + a UDP-2-N,3-O-bis[(3R)-3-hydroxyacyl]-alpha-D-glucosamine = a lipid A disaccharide + UDP + H(+)</text>
        <dbReference type="Rhea" id="RHEA:67828"/>
        <dbReference type="ChEBI" id="CHEBI:15378"/>
        <dbReference type="ChEBI" id="CHEBI:58223"/>
        <dbReference type="ChEBI" id="CHEBI:137748"/>
        <dbReference type="ChEBI" id="CHEBI:176338"/>
        <dbReference type="ChEBI" id="CHEBI:176343"/>
        <dbReference type="EC" id="2.4.1.182"/>
    </reaction>
</comment>
<dbReference type="GO" id="GO:0009245">
    <property type="term" value="P:lipid A biosynthetic process"/>
    <property type="evidence" value="ECO:0007669"/>
    <property type="project" value="UniProtKB-UniRule"/>
</dbReference>
<accession>D1B676</accession>
<evidence type="ECO:0000313" key="11">
    <source>
        <dbReference type="EMBL" id="ACZ19517.1"/>
    </source>
</evidence>
<dbReference type="eggNOG" id="COG0763">
    <property type="taxonomic scope" value="Bacteria"/>
</dbReference>
<dbReference type="KEGG" id="tai:Taci_1286"/>